<gene>
    <name evidence="1" type="ORF">ACFQZV_13170</name>
</gene>
<dbReference type="Proteomes" id="UP001597042">
    <property type="component" value="Unassembled WGS sequence"/>
</dbReference>
<organism evidence="1 2">
    <name type="scientific">Microbacterium koreense</name>
    <dbReference type="NCBI Taxonomy" id="323761"/>
    <lineage>
        <taxon>Bacteria</taxon>
        <taxon>Bacillati</taxon>
        <taxon>Actinomycetota</taxon>
        <taxon>Actinomycetes</taxon>
        <taxon>Micrococcales</taxon>
        <taxon>Microbacteriaceae</taxon>
        <taxon>Microbacterium</taxon>
    </lineage>
</organism>
<name>A0ABW2ZU99_9MICO</name>
<protein>
    <submittedName>
        <fullName evidence="1">Uncharacterized protein</fullName>
    </submittedName>
</protein>
<reference evidence="2" key="1">
    <citation type="journal article" date="2019" name="Int. J. Syst. Evol. Microbiol.">
        <title>The Global Catalogue of Microorganisms (GCM) 10K type strain sequencing project: providing services to taxonomists for standard genome sequencing and annotation.</title>
        <authorList>
            <consortium name="The Broad Institute Genomics Platform"/>
            <consortium name="The Broad Institute Genome Sequencing Center for Infectious Disease"/>
            <person name="Wu L."/>
            <person name="Ma J."/>
        </authorList>
    </citation>
    <scope>NUCLEOTIDE SEQUENCE [LARGE SCALE GENOMIC DNA]</scope>
    <source>
        <strain evidence="2">CCUG 50754</strain>
    </source>
</reference>
<accession>A0ABW2ZU99</accession>
<comment type="caution">
    <text evidence="1">The sequence shown here is derived from an EMBL/GenBank/DDBJ whole genome shotgun (WGS) entry which is preliminary data.</text>
</comment>
<evidence type="ECO:0000313" key="2">
    <source>
        <dbReference type="Proteomes" id="UP001597042"/>
    </source>
</evidence>
<dbReference type="RefSeq" id="WP_378752403.1">
    <property type="nucleotide sequence ID" value="NZ_JBHSSV010000009.1"/>
</dbReference>
<evidence type="ECO:0000313" key="1">
    <source>
        <dbReference type="EMBL" id="MFD0782247.1"/>
    </source>
</evidence>
<proteinExistence type="predicted"/>
<sequence length="447" mass="48387">MTAYDRIRFIGYPIPTDHQTEFAVGNVGNMMVGTYLGDDDLHTDVAKRVAVLSHAVTTAKALLPSDEEPGSVLNVFVAPEFFWHGTQGPYVFQPDERDPAEVILEAVDAAFPAEDFADWLLVCGTVISTQVADRHALWAEPSIDVRNDTVRALTEQYRKASGAITSLVYDMLRGFVVQCHSYPNVEVRNRSIVLSRVPVDGVRATLQATLLTTEKYYDSNEDFLLYDVTGRRDVITEQMTAYPILDLTGGDDKRDPRDPYAIFRHVYGVDDHADIGVEICLDHADNRLRRSIASPAWPVKPDGLHLHLLPSCGMQLTRDGIAAGVGGWAFNCDGEYAIAGDHPTGTPTAGSPNGVTSIYTDVVSEVSAHYSGHTQLARVTSAAQGGDPRDLASRSASYETLDADIATVHPVTALDDLGSVFAGGPGALHIYGLTSPLPFSRTPASAD</sequence>
<dbReference type="EMBL" id="JBHTIM010000001">
    <property type="protein sequence ID" value="MFD0782247.1"/>
    <property type="molecule type" value="Genomic_DNA"/>
</dbReference>
<keyword evidence="2" id="KW-1185">Reference proteome</keyword>